<feature type="transmembrane region" description="Helical" evidence="2">
    <location>
        <begin position="107"/>
        <end position="127"/>
    </location>
</feature>
<keyword evidence="2" id="KW-0472">Membrane</keyword>
<reference evidence="3" key="2">
    <citation type="submission" date="2022-10" db="EMBL/GenBank/DDBJ databases">
        <authorList>
            <consortium name="ENA_rothamsted_submissions"/>
            <consortium name="culmorum"/>
            <person name="King R."/>
        </authorList>
    </citation>
    <scope>NUCLEOTIDE SEQUENCE</scope>
</reference>
<dbReference type="AlphaFoldDB" id="A0A9P0IKI5"/>
<keyword evidence="4" id="KW-1185">Reference proteome</keyword>
<evidence type="ECO:0000256" key="1">
    <source>
        <dbReference type="SAM" id="MobiDB-lite"/>
    </source>
</evidence>
<protein>
    <submittedName>
        <fullName evidence="3">Uncharacterized protein</fullName>
    </submittedName>
</protein>
<keyword evidence="2" id="KW-0812">Transmembrane</keyword>
<dbReference type="Proteomes" id="UP001154329">
    <property type="component" value="Chromosome 1"/>
</dbReference>
<evidence type="ECO:0000313" key="3">
    <source>
        <dbReference type="EMBL" id="CAH1708118.1"/>
    </source>
</evidence>
<organism evidence="3 4">
    <name type="scientific">Aphis gossypii</name>
    <name type="common">Cotton aphid</name>
    <dbReference type="NCBI Taxonomy" id="80765"/>
    <lineage>
        <taxon>Eukaryota</taxon>
        <taxon>Metazoa</taxon>
        <taxon>Ecdysozoa</taxon>
        <taxon>Arthropoda</taxon>
        <taxon>Hexapoda</taxon>
        <taxon>Insecta</taxon>
        <taxon>Pterygota</taxon>
        <taxon>Neoptera</taxon>
        <taxon>Paraneoptera</taxon>
        <taxon>Hemiptera</taxon>
        <taxon>Sternorrhyncha</taxon>
        <taxon>Aphidomorpha</taxon>
        <taxon>Aphidoidea</taxon>
        <taxon>Aphididae</taxon>
        <taxon>Aphidini</taxon>
        <taxon>Aphis</taxon>
        <taxon>Aphis</taxon>
    </lineage>
</organism>
<accession>A0A9P0IKI5</accession>
<dbReference type="EMBL" id="OU899034">
    <property type="protein sequence ID" value="CAH1708118.1"/>
    <property type="molecule type" value="Genomic_DNA"/>
</dbReference>
<gene>
    <name evidence="3" type="ORF">APHIGO_LOCUS284</name>
</gene>
<keyword evidence="2" id="KW-1133">Transmembrane helix</keyword>
<name>A0A9P0IKI5_APHGO</name>
<proteinExistence type="predicted"/>
<evidence type="ECO:0000313" key="4">
    <source>
        <dbReference type="Proteomes" id="UP001154329"/>
    </source>
</evidence>
<sequence length="130" mass="15413">MFFRRARTPGFGTNGGGRDETDGNVYASPARLREENRKKKIKSIRRRVCKREERVRDSVVFCRYREIYATCCMRVRTCVKCVYLAFFVGAFFDREIICSFLRNRRRFLYCARVCSLFIIIIVGRLNVGRQ</sequence>
<evidence type="ECO:0000256" key="2">
    <source>
        <dbReference type="SAM" id="Phobius"/>
    </source>
</evidence>
<feature type="region of interest" description="Disordered" evidence="1">
    <location>
        <begin position="1"/>
        <end position="23"/>
    </location>
</feature>
<reference evidence="3" key="1">
    <citation type="submission" date="2022-02" db="EMBL/GenBank/DDBJ databases">
        <authorList>
            <person name="King R."/>
        </authorList>
    </citation>
    <scope>NUCLEOTIDE SEQUENCE</scope>
</reference>